<name>A0AAE0EUS2_9CHLO</name>
<keyword evidence="2" id="KW-1185">Reference proteome</keyword>
<dbReference type="AlphaFoldDB" id="A0AAE0EUS2"/>
<gene>
    <name evidence="1" type="ORF">CYMTET_50412</name>
</gene>
<evidence type="ECO:0000313" key="1">
    <source>
        <dbReference type="EMBL" id="KAK3239665.1"/>
    </source>
</evidence>
<dbReference type="Proteomes" id="UP001190700">
    <property type="component" value="Unassembled WGS sequence"/>
</dbReference>
<organism evidence="1 2">
    <name type="scientific">Cymbomonas tetramitiformis</name>
    <dbReference type="NCBI Taxonomy" id="36881"/>
    <lineage>
        <taxon>Eukaryota</taxon>
        <taxon>Viridiplantae</taxon>
        <taxon>Chlorophyta</taxon>
        <taxon>Pyramimonadophyceae</taxon>
        <taxon>Pyramimonadales</taxon>
        <taxon>Pyramimonadaceae</taxon>
        <taxon>Cymbomonas</taxon>
    </lineage>
</organism>
<sequence>FGVPKGVDVSRVVMLEPSLLTLENVSITLAGALEELARVLPDPCIEWLAEEEPRVLHGPSLLRLQQLQETCELYADTMAAIREDDADYHGLNHRWRPWFQNVFVDYY</sequence>
<comment type="caution">
    <text evidence="1">The sequence shown here is derived from an EMBL/GenBank/DDBJ whole genome shotgun (WGS) entry which is preliminary data.</text>
</comment>
<feature type="non-terminal residue" evidence="1">
    <location>
        <position position="1"/>
    </location>
</feature>
<dbReference type="EMBL" id="LGRX02033850">
    <property type="protein sequence ID" value="KAK3239665.1"/>
    <property type="molecule type" value="Genomic_DNA"/>
</dbReference>
<proteinExistence type="predicted"/>
<accession>A0AAE0EUS2</accession>
<protein>
    <submittedName>
        <fullName evidence="1">Uncharacterized protein</fullName>
    </submittedName>
</protein>
<evidence type="ECO:0000313" key="2">
    <source>
        <dbReference type="Proteomes" id="UP001190700"/>
    </source>
</evidence>
<reference evidence="1 2" key="1">
    <citation type="journal article" date="2015" name="Genome Biol. Evol.">
        <title>Comparative Genomics of a Bacterivorous Green Alga Reveals Evolutionary Causalities and Consequences of Phago-Mixotrophic Mode of Nutrition.</title>
        <authorList>
            <person name="Burns J.A."/>
            <person name="Paasch A."/>
            <person name="Narechania A."/>
            <person name="Kim E."/>
        </authorList>
    </citation>
    <scope>NUCLEOTIDE SEQUENCE [LARGE SCALE GENOMIC DNA]</scope>
    <source>
        <strain evidence="1 2">PLY_AMNH</strain>
    </source>
</reference>